<dbReference type="AlphaFoldDB" id="A0A077ZY43"/>
<organism evidence="1 2">
    <name type="scientific">Stylonychia lemnae</name>
    <name type="common">Ciliate</name>
    <dbReference type="NCBI Taxonomy" id="5949"/>
    <lineage>
        <taxon>Eukaryota</taxon>
        <taxon>Sar</taxon>
        <taxon>Alveolata</taxon>
        <taxon>Ciliophora</taxon>
        <taxon>Intramacronucleata</taxon>
        <taxon>Spirotrichea</taxon>
        <taxon>Stichotrichia</taxon>
        <taxon>Sporadotrichida</taxon>
        <taxon>Oxytrichidae</taxon>
        <taxon>Stylonychinae</taxon>
        <taxon>Stylonychia</taxon>
    </lineage>
</organism>
<dbReference type="Gene3D" id="3.10.110.10">
    <property type="entry name" value="Ubiquitin Conjugating Enzyme"/>
    <property type="match status" value="1"/>
</dbReference>
<gene>
    <name evidence="1" type="primary">Contig8463.g9035</name>
    <name evidence="1" type="ORF">STYLEM_3527</name>
</gene>
<accession>A0A077ZY43</accession>
<dbReference type="SUPFAM" id="SSF54495">
    <property type="entry name" value="UBC-like"/>
    <property type="match status" value="1"/>
</dbReference>
<name>A0A077ZY43_STYLE</name>
<reference evidence="1 2" key="1">
    <citation type="submission" date="2014-06" db="EMBL/GenBank/DDBJ databases">
        <authorList>
            <person name="Swart Estienne"/>
        </authorList>
    </citation>
    <scope>NUCLEOTIDE SEQUENCE [LARGE SCALE GENOMIC DNA]</scope>
    <source>
        <strain evidence="1 2">130c</strain>
    </source>
</reference>
<keyword evidence="2" id="KW-1185">Reference proteome</keyword>
<evidence type="ECO:0000313" key="1">
    <source>
        <dbReference type="EMBL" id="CDW74547.1"/>
    </source>
</evidence>
<evidence type="ECO:0000313" key="2">
    <source>
        <dbReference type="Proteomes" id="UP000039865"/>
    </source>
</evidence>
<proteinExistence type="predicted"/>
<protein>
    <submittedName>
        <fullName evidence="1">Uncharacterized protein</fullName>
    </submittedName>
</protein>
<dbReference type="InParanoid" id="A0A077ZY43"/>
<dbReference type="EMBL" id="CCKQ01003433">
    <property type="protein sequence ID" value="CDW74547.1"/>
    <property type="molecule type" value="Genomic_DNA"/>
</dbReference>
<sequence length="178" mass="20777">MEEQRNEIEEEYLENLKTIRLLVTAVGNEFPDQTIETLSSFVRKHPETEISIAEYPDSLNAMQKHISLSLVLAVTFEDSSIKEFGIKMVLSRQHPYKPPKIYLDEPIIPELFNFFDYLSAGNVISFDDLRIWDRYYSELNKQKLVDGEYQKLTLEYLLAKVYTLLSVAPPIYHDFMSA</sequence>
<dbReference type="Proteomes" id="UP000039865">
    <property type="component" value="Unassembled WGS sequence"/>
</dbReference>
<dbReference type="InterPro" id="IPR016135">
    <property type="entry name" value="UBQ-conjugating_enzyme/RWD"/>
</dbReference>